<keyword evidence="3" id="KW-0812">Transmembrane</keyword>
<comment type="caution">
    <text evidence="5">The sequence shown here is derived from an EMBL/GenBank/DDBJ whole genome shotgun (WGS) entry which is preliminary data.</text>
</comment>
<keyword evidence="1" id="KW-0677">Repeat</keyword>
<dbReference type="AlphaFoldDB" id="A0A699Z447"/>
<dbReference type="InterPro" id="IPR002048">
    <property type="entry name" value="EF_hand_dom"/>
</dbReference>
<dbReference type="GO" id="GO:0005509">
    <property type="term" value="F:calcium ion binding"/>
    <property type="evidence" value="ECO:0007669"/>
    <property type="project" value="InterPro"/>
</dbReference>
<dbReference type="Gene3D" id="1.10.238.10">
    <property type="entry name" value="EF-hand"/>
    <property type="match status" value="2"/>
</dbReference>
<evidence type="ECO:0000256" key="2">
    <source>
        <dbReference type="ARBA" id="ARBA00022837"/>
    </source>
</evidence>
<evidence type="ECO:0000259" key="4">
    <source>
        <dbReference type="PROSITE" id="PS50222"/>
    </source>
</evidence>
<feature type="domain" description="EF-hand" evidence="4">
    <location>
        <begin position="122"/>
        <end position="157"/>
    </location>
</feature>
<keyword evidence="3" id="KW-1133">Transmembrane helix</keyword>
<feature type="domain" description="EF-hand" evidence="4">
    <location>
        <begin position="85"/>
        <end position="120"/>
    </location>
</feature>
<sequence length="222" mass="24079">MVATLNALSLMVSAYFLITLGPSSGFKSVLVWLPLMILDLGTACYLGYVILPQPHDPYATALMIEMGKPYVADEAQQQALLLASPELRALRSAFDSLDINDSGTITMRELGHHVKHVLGTRASAGELRAMLGEVDADNDGELKFSDFLLFLAFAAFDTNNTGRITSSSLATAVERMGCMDLLHPDIVNAMVRLADADGDGLVGMRQFLRVFDFLGLDHLKLA</sequence>
<dbReference type="SUPFAM" id="SSF47473">
    <property type="entry name" value="EF-hand"/>
    <property type="match status" value="1"/>
</dbReference>
<dbReference type="PROSITE" id="PS50222">
    <property type="entry name" value="EF_HAND_2"/>
    <property type="match status" value="3"/>
</dbReference>
<evidence type="ECO:0000313" key="5">
    <source>
        <dbReference type="EMBL" id="GFH17353.1"/>
    </source>
</evidence>
<dbReference type="InterPro" id="IPR011992">
    <property type="entry name" value="EF-hand-dom_pair"/>
</dbReference>
<evidence type="ECO:0000313" key="6">
    <source>
        <dbReference type="Proteomes" id="UP000485058"/>
    </source>
</evidence>
<gene>
    <name evidence="5" type="ORF">HaLaN_13971</name>
</gene>
<keyword evidence="2" id="KW-0106">Calcium</keyword>
<dbReference type="SMART" id="SM00054">
    <property type="entry name" value="EFh"/>
    <property type="match status" value="3"/>
</dbReference>
<feature type="transmembrane region" description="Helical" evidence="3">
    <location>
        <begin position="30"/>
        <end position="51"/>
    </location>
</feature>
<dbReference type="InterPro" id="IPR018247">
    <property type="entry name" value="EF_Hand_1_Ca_BS"/>
</dbReference>
<dbReference type="CDD" id="cd00051">
    <property type="entry name" value="EFh"/>
    <property type="match status" value="1"/>
</dbReference>
<feature type="domain" description="EF-hand" evidence="4">
    <location>
        <begin position="182"/>
        <end position="217"/>
    </location>
</feature>
<organism evidence="5 6">
    <name type="scientific">Haematococcus lacustris</name>
    <name type="common">Green alga</name>
    <name type="synonym">Haematococcus pluvialis</name>
    <dbReference type="NCBI Taxonomy" id="44745"/>
    <lineage>
        <taxon>Eukaryota</taxon>
        <taxon>Viridiplantae</taxon>
        <taxon>Chlorophyta</taxon>
        <taxon>core chlorophytes</taxon>
        <taxon>Chlorophyceae</taxon>
        <taxon>CS clade</taxon>
        <taxon>Chlamydomonadales</taxon>
        <taxon>Haematococcaceae</taxon>
        <taxon>Haematococcus</taxon>
    </lineage>
</organism>
<dbReference type="PROSITE" id="PS00018">
    <property type="entry name" value="EF_HAND_1"/>
    <property type="match status" value="1"/>
</dbReference>
<evidence type="ECO:0000256" key="1">
    <source>
        <dbReference type="ARBA" id="ARBA00022737"/>
    </source>
</evidence>
<dbReference type="Pfam" id="PF13499">
    <property type="entry name" value="EF-hand_7"/>
    <property type="match status" value="1"/>
</dbReference>
<name>A0A699Z447_HAELA</name>
<dbReference type="PANTHER" id="PTHR23050">
    <property type="entry name" value="CALCIUM BINDING PROTEIN"/>
    <property type="match status" value="1"/>
</dbReference>
<dbReference type="Proteomes" id="UP000485058">
    <property type="component" value="Unassembled WGS sequence"/>
</dbReference>
<keyword evidence="3" id="KW-0472">Membrane</keyword>
<dbReference type="EMBL" id="BLLF01001135">
    <property type="protein sequence ID" value="GFH17353.1"/>
    <property type="molecule type" value="Genomic_DNA"/>
</dbReference>
<reference evidence="5 6" key="1">
    <citation type="submission" date="2020-02" db="EMBL/GenBank/DDBJ databases">
        <title>Draft genome sequence of Haematococcus lacustris strain NIES-144.</title>
        <authorList>
            <person name="Morimoto D."/>
            <person name="Nakagawa S."/>
            <person name="Yoshida T."/>
            <person name="Sawayama S."/>
        </authorList>
    </citation>
    <scope>NUCLEOTIDE SEQUENCE [LARGE SCALE GENOMIC DNA]</scope>
    <source>
        <strain evidence="5 6">NIES-144</strain>
    </source>
</reference>
<dbReference type="InterPro" id="IPR050145">
    <property type="entry name" value="Centrin_CML-like"/>
</dbReference>
<proteinExistence type="predicted"/>
<dbReference type="FunFam" id="1.10.238.10:FF:000003">
    <property type="entry name" value="Calmodulin A"/>
    <property type="match status" value="1"/>
</dbReference>
<keyword evidence="6" id="KW-1185">Reference proteome</keyword>
<evidence type="ECO:0000256" key="3">
    <source>
        <dbReference type="SAM" id="Phobius"/>
    </source>
</evidence>
<accession>A0A699Z447</accession>
<protein>
    <submittedName>
        <fullName evidence="5">Calmodulin-like</fullName>
    </submittedName>
</protein>